<dbReference type="EMBL" id="AP025592">
    <property type="protein sequence ID" value="BDG07071.1"/>
    <property type="molecule type" value="Genomic_DNA"/>
</dbReference>
<dbReference type="InterPro" id="IPR012348">
    <property type="entry name" value="RNR-like"/>
</dbReference>
<dbReference type="Pfam" id="PF04945">
    <property type="entry name" value="YHS"/>
    <property type="match status" value="1"/>
</dbReference>
<keyword evidence="3" id="KW-1185">Reference proteome</keyword>
<dbReference type="InterPro" id="IPR011017">
    <property type="entry name" value="TRASH_dom"/>
</dbReference>
<dbReference type="RefSeq" id="WP_248343679.1">
    <property type="nucleotide sequence ID" value="NZ_AP025592.1"/>
</dbReference>
<evidence type="ECO:0000313" key="2">
    <source>
        <dbReference type="EMBL" id="BDG07071.1"/>
    </source>
</evidence>
<feature type="domain" description="TRASH" evidence="1">
    <location>
        <begin position="11"/>
        <end position="48"/>
    </location>
</feature>
<evidence type="ECO:0000313" key="3">
    <source>
        <dbReference type="Proteomes" id="UP001162734"/>
    </source>
</evidence>
<reference evidence="3" key="1">
    <citation type="journal article" date="2022" name="Int. J. Syst. Evol. Microbiol.">
        <title>Anaeromyxobacter oryzae sp. nov., Anaeromyxobacter diazotrophicus sp. nov. and Anaeromyxobacter paludicola sp. nov., isolated from paddy soils.</title>
        <authorList>
            <person name="Itoh H."/>
            <person name="Xu Z."/>
            <person name="Mise K."/>
            <person name="Masuda Y."/>
            <person name="Ushijima N."/>
            <person name="Hayakawa C."/>
            <person name="Shiratori Y."/>
            <person name="Senoo K."/>
        </authorList>
    </citation>
    <scope>NUCLEOTIDE SEQUENCE [LARGE SCALE GENOMIC DNA]</scope>
    <source>
        <strain evidence="3">Red630</strain>
    </source>
</reference>
<dbReference type="Gene3D" id="1.10.620.20">
    <property type="entry name" value="Ribonucleotide Reductase, subunit A"/>
    <property type="match status" value="1"/>
</dbReference>
<dbReference type="Proteomes" id="UP001162734">
    <property type="component" value="Chromosome"/>
</dbReference>
<sequence>MRARTDGVSLDPICGKPVVEQDSASSEYKRRRYFFCSKRCKERFERRAERLRLQDLARMGALFSKAQVQWGVA</sequence>
<proteinExistence type="predicted"/>
<dbReference type="SMART" id="SM00746">
    <property type="entry name" value="TRASH"/>
    <property type="match status" value="1"/>
</dbReference>
<name>A0ABN6N1Y8_9BACT</name>
<protein>
    <recommendedName>
        <fullName evidence="1">TRASH domain-containing protein</fullName>
    </recommendedName>
</protein>
<accession>A0ABN6N1Y8</accession>
<evidence type="ECO:0000259" key="1">
    <source>
        <dbReference type="SMART" id="SM00746"/>
    </source>
</evidence>
<dbReference type="InterPro" id="IPR007029">
    <property type="entry name" value="YHS_dom"/>
</dbReference>
<organism evidence="2 3">
    <name type="scientific">Anaeromyxobacter paludicola</name>
    <dbReference type="NCBI Taxonomy" id="2918171"/>
    <lineage>
        <taxon>Bacteria</taxon>
        <taxon>Pseudomonadati</taxon>
        <taxon>Myxococcota</taxon>
        <taxon>Myxococcia</taxon>
        <taxon>Myxococcales</taxon>
        <taxon>Cystobacterineae</taxon>
        <taxon>Anaeromyxobacteraceae</taxon>
        <taxon>Anaeromyxobacter</taxon>
    </lineage>
</organism>
<gene>
    <name evidence="2" type="ORF">AMPC_01840</name>
</gene>